<comment type="caution">
    <text evidence="2">The sequence shown here is derived from an EMBL/GenBank/DDBJ whole genome shotgun (WGS) entry which is preliminary data.</text>
</comment>
<reference evidence="2 3" key="1">
    <citation type="submission" date="2024-09" db="EMBL/GenBank/DDBJ databases">
        <authorList>
            <person name="Sun Q."/>
            <person name="Mori K."/>
        </authorList>
    </citation>
    <scope>NUCLEOTIDE SEQUENCE [LARGE SCALE GENOMIC DNA]</scope>
    <source>
        <strain evidence="2 3">JCM 3323</strain>
    </source>
</reference>
<organism evidence="2 3">
    <name type="scientific">Nonomuraea roseola</name>
    <dbReference type="NCBI Taxonomy" id="46179"/>
    <lineage>
        <taxon>Bacteria</taxon>
        <taxon>Bacillati</taxon>
        <taxon>Actinomycetota</taxon>
        <taxon>Actinomycetes</taxon>
        <taxon>Streptosporangiales</taxon>
        <taxon>Streptosporangiaceae</taxon>
        <taxon>Nonomuraea</taxon>
    </lineage>
</organism>
<evidence type="ECO:0000313" key="2">
    <source>
        <dbReference type="EMBL" id="MFB9529241.1"/>
    </source>
</evidence>
<accession>A0ABV5Q174</accession>
<dbReference type="PANTHER" id="PTHR37292">
    <property type="entry name" value="VNG6097C"/>
    <property type="match status" value="1"/>
</dbReference>
<name>A0ABV5Q174_9ACTN</name>
<feature type="domain" description="GmrSD restriction endonucleases N-terminal" evidence="1">
    <location>
        <begin position="11"/>
        <end position="253"/>
    </location>
</feature>
<dbReference type="InterPro" id="IPR004919">
    <property type="entry name" value="GmrSD_N"/>
</dbReference>
<evidence type="ECO:0000259" key="1">
    <source>
        <dbReference type="Pfam" id="PF03235"/>
    </source>
</evidence>
<gene>
    <name evidence="2" type="ORF">ACFFRN_21755</name>
</gene>
<dbReference type="PANTHER" id="PTHR37292:SF2">
    <property type="entry name" value="DUF262 DOMAIN-CONTAINING PROTEIN"/>
    <property type="match status" value="1"/>
</dbReference>
<proteinExistence type="predicted"/>
<dbReference type="Proteomes" id="UP001589646">
    <property type="component" value="Unassembled WGS sequence"/>
</dbReference>
<sequence length="614" mass="69453">MPFQNPSYPLGELLTMVADGKVQLPDFQRPWKWDDERIRSLLATVTMDYPLGVMMTLETGGTGARFKPRPLAGVILEENREPDELLMDGQQRMTSLYQALKSGKPVETMDARKKKLRRWYYINIEAAISPDGDREEAVISVPVDRMVRDDFGRGVALDLSTEEQECSSGYFPLRYVFDIGATQRWMWEYASDDARRERWRAFTETVLVNVAQYQVPMIKLTKTTPKEAVCLVFEKVNTGGVPLNVFELLTATYAGDRVYSRDHDHDFQLVEHWEKTLEELSVHPVFNGSDRSERLASSDFLQAVCLLATHHRKRGSGDPFVAPAASCKRKDILELLLADYLTWAPQVVEALHWTARFLNSQGVFAYRDLPYRTQLVPLAAIRTLLGSETDQPEILDKITRWYWCGVLGEQYSGALESRFPRDLEQVAGWVRGGKEPQSVTSATFRAARLDTLLSRNSAAYKGVYALVLRQGCYDWTHSKDIIDATIFEEQQVDVVRIFPKAWCEKNGIPADRKNSIVNKTPLTSHTARLIGARAPSVYMRALETETGLPGNWLDDAVGTHLIDPADLRAGDFKRFYATRHRELVALIEDAMGRLTIPAEAAPESTSDYQDQGAA</sequence>
<keyword evidence="3" id="KW-1185">Reference proteome</keyword>
<evidence type="ECO:0000313" key="3">
    <source>
        <dbReference type="Proteomes" id="UP001589646"/>
    </source>
</evidence>
<dbReference type="RefSeq" id="WP_346128675.1">
    <property type="nucleotide sequence ID" value="NZ_BAAAXC010000015.1"/>
</dbReference>
<dbReference type="EMBL" id="JBHMCE010000006">
    <property type="protein sequence ID" value="MFB9529241.1"/>
    <property type="molecule type" value="Genomic_DNA"/>
</dbReference>
<dbReference type="Pfam" id="PF03235">
    <property type="entry name" value="GmrSD_N"/>
    <property type="match status" value="1"/>
</dbReference>
<protein>
    <submittedName>
        <fullName evidence="2">DUF262 domain-containing protein</fullName>
    </submittedName>
</protein>